<sequence>MSGPSKRQKTHNYKSSWEELYCFVDVKGKCVCLLCGASVAFAKKPQQSVFVRPLSKSKNATTASFKIACLRRRKSHFKTVLKASWRDFVTSVKSSV</sequence>
<organism evidence="1 2">
    <name type="scientific">Ladona fulva</name>
    <name type="common">Scarce chaser dragonfly</name>
    <name type="synonym">Libellula fulva</name>
    <dbReference type="NCBI Taxonomy" id="123851"/>
    <lineage>
        <taxon>Eukaryota</taxon>
        <taxon>Metazoa</taxon>
        <taxon>Ecdysozoa</taxon>
        <taxon>Arthropoda</taxon>
        <taxon>Hexapoda</taxon>
        <taxon>Insecta</taxon>
        <taxon>Pterygota</taxon>
        <taxon>Palaeoptera</taxon>
        <taxon>Odonata</taxon>
        <taxon>Epiprocta</taxon>
        <taxon>Anisoptera</taxon>
        <taxon>Libelluloidea</taxon>
        <taxon>Libellulidae</taxon>
        <taxon>Ladona</taxon>
    </lineage>
</organism>
<dbReference type="AlphaFoldDB" id="A0A8K0P2N1"/>
<dbReference type="OrthoDB" id="6431883at2759"/>
<dbReference type="EMBL" id="KZ308730">
    <property type="protein sequence ID" value="KAG8233570.1"/>
    <property type="molecule type" value="Genomic_DNA"/>
</dbReference>
<gene>
    <name evidence="1" type="ORF">J437_LFUL012934</name>
</gene>
<keyword evidence="2" id="KW-1185">Reference proteome</keyword>
<reference evidence="1" key="1">
    <citation type="submission" date="2013-04" db="EMBL/GenBank/DDBJ databases">
        <authorList>
            <person name="Qu J."/>
            <person name="Murali S.C."/>
            <person name="Bandaranaike D."/>
            <person name="Bellair M."/>
            <person name="Blankenburg K."/>
            <person name="Chao H."/>
            <person name="Dinh H."/>
            <person name="Doddapaneni H."/>
            <person name="Downs B."/>
            <person name="Dugan-Rocha S."/>
            <person name="Elkadiri S."/>
            <person name="Gnanaolivu R.D."/>
            <person name="Hernandez B."/>
            <person name="Javaid M."/>
            <person name="Jayaseelan J.C."/>
            <person name="Lee S."/>
            <person name="Li M."/>
            <person name="Ming W."/>
            <person name="Munidasa M."/>
            <person name="Muniz J."/>
            <person name="Nguyen L."/>
            <person name="Ongeri F."/>
            <person name="Osuji N."/>
            <person name="Pu L.-L."/>
            <person name="Puazo M."/>
            <person name="Qu C."/>
            <person name="Quiroz J."/>
            <person name="Raj R."/>
            <person name="Weissenberger G."/>
            <person name="Xin Y."/>
            <person name="Zou X."/>
            <person name="Han Y."/>
            <person name="Richards S."/>
            <person name="Worley K."/>
            <person name="Muzny D."/>
            <person name="Gibbs R."/>
        </authorList>
    </citation>
    <scope>NUCLEOTIDE SEQUENCE</scope>
    <source>
        <strain evidence="1">Sampled in the wild</strain>
    </source>
</reference>
<name>A0A8K0P2N1_LADFU</name>
<evidence type="ECO:0000313" key="1">
    <source>
        <dbReference type="EMBL" id="KAG8233570.1"/>
    </source>
</evidence>
<evidence type="ECO:0000313" key="2">
    <source>
        <dbReference type="Proteomes" id="UP000792457"/>
    </source>
</evidence>
<dbReference type="Proteomes" id="UP000792457">
    <property type="component" value="Unassembled WGS sequence"/>
</dbReference>
<comment type="caution">
    <text evidence="1">The sequence shown here is derived from an EMBL/GenBank/DDBJ whole genome shotgun (WGS) entry which is preliminary data.</text>
</comment>
<protein>
    <submittedName>
        <fullName evidence="1">Uncharacterized protein</fullName>
    </submittedName>
</protein>
<reference evidence="1" key="2">
    <citation type="submission" date="2017-10" db="EMBL/GenBank/DDBJ databases">
        <title>Ladona fulva Genome sequencing and assembly.</title>
        <authorList>
            <person name="Murali S."/>
            <person name="Richards S."/>
            <person name="Bandaranaike D."/>
            <person name="Bellair M."/>
            <person name="Blankenburg K."/>
            <person name="Chao H."/>
            <person name="Dinh H."/>
            <person name="Doddapaneni H."/>
            <person name="Dugan-Rocha S."/>
            <person name="Elkadiri S."/>
            <person name="Gnanaolivu R."/>
            <person name="Hernandez B."/>
            <person name="Skinner E."/>
            <person name="Javaid M."/>
            <person name="Lee S."/>
            <person name="Li M."/>
            <person name="Ming W."/>
            <person name="Munidasa M."/>
            <person name="Muniz J."/>
            <person name="Nguyen L."/>
            <person name="Hughes D."/>
            <person name="Osuji N."/>
            <person name="Pu L.-L."/>
            <person name="Puazo M."/>
            <person name="Qu C."/>
            <person name="Quiroz J."/>
            <person name="Raj R."/>
            <person name="Weissenberger G."/>
            <person name="Xin Y."/>
            <person name="Zou X."/>
            <person name="Han Y."/>
            <person name="Worley K."/>
            <person name="Muzny D."/>
            <person name="Gibbs R."/>
        </authorList>
    </citation>
    <scope>NUCLEOTIDE SEQUENCE</scope>
    <source>
        <strain evidence="1">Sampled in the wild</strain>
    </source>
</reference>
<proteinExistence type="predicted"/>
<accession>A0A8K0P2N1</accession>